<dbReference type="Gene3D" id="2.130.10.10">
    <property type="entry name" value="YVTN repeat-like/Quinoprotein amine dehydrogenase"/>
    <property type="match status" value="1"/>
</dbReference>
<evidence type="ECO:0000256" key="1">
    <source>
        <dbReference type="ARBA" id="ARBA00022574"/>
    </source>
</evidence>
<feature type="compositionally biased region" description="Low complexity" evidence="4">
    <location>
        <begin position="1"/>
        <end position="11"/>
    </location>
</feature>
<dbReference type="SMART" id="SM00320">
    <property type="entry name" value="WD40"/>
    <property type="match status" value="2"/>
</dbReference>
<sequence>MMYGDPQQQQHPQPPQPSLQPPQHHQHHPQVGDFPRGLQQPPPPMMRQPSASSANMGGPPPDYHHPPLRRLTLLTMVTLFPSDKREGNRVSNIVFLMCLAHGDSFAAKRMRKIGQRRAVDYTSTVVRYIPIRMWQRDSRDRTVLQPNPAAAIDITHPTSFAAKFVHTSLNKTDVQLIMCWLMIKLSGLWYGSYNENWMVTGDDGGWIKYWQNNMSNVKANKSAHKESVCDLRTDLKFCSCSDDTTIKVWDVARCREECSLSGNGWDVKSVDWHPTKSLLVSGGKDNLVKLWDAKSGRELSSLLFSAFTLCFQLYDIRAIKELESFRGHRKDVTG</sequence>
<dbReference type="SUPFAM" id="SSF50978">
    <property type="entry name" value="WD40 repeat-like"/>
    <property type="match status" value="1"/>
</dbReference>
<dbReference type="EMBL" id="BJWL01000008">
    <property type="protein sequence ID" value="GFY92290.1"/>
    <property type="molecule type" value="Genomic_DNA"/>
</dbReference>
<reference evidence="5 6" key="1">
    <citation type="submission" date="2019-07" db="EMBL/GenBank/DDBJ databases">
        <title>De Novo Assembly of kiwifruit Actinidia rufa.</title>
        <authorList>
            <person name="Sugita-Konishi S."/>
            <person name="Sato K."/>
            <person name="Mori E."/>
            <person name="Abe Y."/>
            <person name="Kisaki G."/>
            <person name="Hamano K."/>
            <person name="Suezawa K."/>
            <person name="Otani M."/>
            <person name="Fukuda T."/>
            <person name="Manabe T."/>
            <person name="Gomi K."/>
            <person name="Tabuchi M."/>
            <person name="Akimitsu K."/>
            <person name="Kataoka I."/>
        </authorList>
    </citation>
    <scope>NUCLEOTIDE SEQUENCE [LARGE SCALE GENOMIC DNA]</scope>
    <source>
        <strain evidence="6">cv. Fuchu</strain>
    </source>
</reference>
<protein>
    <submittedName>
        <fullName evidence="5">Transducin/WD40 repeat-like superfamily protein</fullName>
    </submittedName>
</protein>
<keyword evidence="6" id="KW-1185">Reference proteome</keyword>
<feature type="region of interest" description="Disordered" evidence="4">
    <location>
        <begin position="1"/>
        <end position="67"/>
    </location>
</feature>
<dbReference type="Proteomes" id="UP000585474">
    <property type="component" value="Unassembled WGS sequence"/>
</dbReference>
<dbReference type="PANTHER" id="PTHR22836:SF0">
    <property type="entry name" value="PRE-MRNA 3' END PROCESSING PROTEIN WDR33"/>
    <property type="match status" value="1"/>
</dbReference>
<dbReference type="InterPro" id="IPR036322">
    <property type="entry name" value="WD40_repeat_dom_sf"/>
</dbReference>
<evidence type="ECO:0000313" key="5">
    <source>
        <dbReference type="EMBL" id="GFY92290.1"/>
    </source>
</evidence>
<gene>
    <name evidence="5" type="ORF">Acr_08g0006860</name>
</gene>
<name>A0A7J0F0U9_9ERIC</name>
<dbReference type="GO" id="GO:0005847">
    <property type="term" value="C:mRNA cleavage and polyadenylation specificity factor complex"/>
    <property type="evidence" value="ECO:0007669"/>
    <property type="project" value="TreeGrafter"/>
</dbReference>
<dbReference type="PANTHER" id="PTHR22836">
    <property type="entry name" value="WD40 REPEAT PROTEIN"/>
    <property type="match status" value="1"/>
</dbReference>
<dbReference type="PROSITE" id="PS50082">
    <property type="entry name" value="WD_REPEATS_2"/>
    <property type="match status" value="1"/>
</dbReference>
<evidence type="ECO:0000256" key="2">
    <source>
        <dbReference type="ARBA" id="ARBA00022737"/>
    </source>
</evidence>
<dbReference type="InterPro" id="IPR001680">
    <property type="entry name" value="WD40_rpt"/>
</dbReference>
<dbReference type="InterPro" id="IPR019775">
    <property type="entry name" value="WD40_repeat_CS"/>
</dbReference>
<feature type="repeat" description="WD" evidence="3">
    <location>
        <begin position="260"/>
        <end position="301"/>
    </location>
</feature>
<dbReference type="InterPro" id="IPR045245">
    <property type="entry name" value="Pfs2-like"/>
</dbReference>
<dbReference type="Pfam" id="PF00400">
    <property type="entry name" value="WD40"/>
    <property type="match status" value="2"/>
</dbReference>
<evidence type="ECO:0000256" key="3">
    <source>
        <dbReference type="PROSITE-ProRule" id="PRU00221"/>
    </source>
</evidence>
<accession>A0A7J0F0U9</accession>
<dbReference type="OrthoDB" id="16717at2759"/>
<keyword evidence="1 3" id="KW-0853">WD repeat</keyword>
<organism evidence="5 6">
    <name type="scientific">Actinidia rufa</name>
    <dbReference type="NCBI Taxonomy" id="165716"/>
    <lineage>
        <taxon>Eukaryota</taxon>
        <taxon>Viridiplantae</taxon>
        <taxon>Streptophyta</taxon>
        <taxon>Embryophyta</taxon>
        <taxon>Tracheophyta</taxon>
        <taxon>Spermatophyta</taxon>
        <taxon>Magnoliopsida</taxon>
        <taxon>eudicotyledons</taxon>
        <taxon>Gunneridae</taxon>
        <taxon>Pentapetalae</taxon>
        <taxon>asterids</taxon>
        <taxon>Ericales</taxon>
        <taxon>Actinidiaceae</taxon>
        <taxon>Actinidia</taxon>
    </lineage>
</organism>
<comment type="caution">
    <text evidence="5">The sequence shown here is derived from an EMBL/GenBank/DDBJ whole genome shotgun (WGS) entry which is preliminary data.</text>
</comment>
<keyword evidence="2" id="KW-0677">Repeat</keyword>
<dbReference type="AlphaFoldDB" id="A0A7J0F0U9"/>
<dbReference type="GO" id="GO:0031124">
    <property type="term" value="P:mRNA 3'-end processing"/>
    <property type="evidence" value="ECO:0007669"/>
    <property type="project" value="InterPro"/>
</dbReference>
<evidence type="ECO:0000313" key="6">
    <source>
        <dbReference type="Proteomes" id="UP000585474"/>
    </source>
</evidence>
<dbReference type="PROSITE" id="PS50294">
    <property type="entry name" value="WD_REPEATS_REGION"/>
    <property type="match status" value="1"/>
</dbReference>
<evidence type="ECO:0000256" key="4">
    <source>
        <dbReference type="SAM" id="MobiDB-lite"/>
    </source>
</evidence>
<dbReference type="PROSITE" id="PS00678">
    <property type="entry name" value="WD_REPEATS_1"/>
    <property type="match status" value="1"/>
</dbReference>
<dbReference type="InterPro" id="IPR015943">
    <property type="entry name" value="WD40/YVTN_repeat-like_dom_sf"/>
</dbReference>
<proteinExistence type="predicted"/>